<dbReference type="NCBIfam" id="TIGR03025">
    <property type="entry name" value="EPS_sugtrans"/>
    <property type="match status" value="1"/>
</dbReference>
<keyword evidence="8 9" id="KW-0472">Membrane</keyword>
<keyword evidence="4" id="KW-1003">Cell membrane</keyword>
<keyword evidence="12" id="KW-1185">Reference proteome</keyword>
<dbReference type="InterPro" id="IPR017472">
    <property type="entry name" value="Undecaprenyl-P_galact_Ptfrase"/>
</dbReference>
<dbReference type="Pfam" id="PF02397">
    <property type="entry name" value="Bac_transf"/>
    <property type="match status" value="1"/>
</dbReference>
<reference evidence="11 12" key="1">
    <citation type="submission" date="2020-05" db="EMBL/GenBank/DDBJ databases">
        <title>Draft genome sequence of Desulfovibrio sp. strain HN2T.</title>
        <authorList>
            <person name="Ueno A."/>
            <person name="Tamazawa S."/>
            <person name="Tamamura S."/>
            <person name="Murakami T."/>
            <person name="Kiyama T."/>
            <person name="Inomata H."/>
            <person name="Amano Y."/>
            <person name="Miyakawa K."/>
            <person name="Tamaki H."/>
            <person name="Naganuma T."/>
            <person name="Kaneko K."/>
        </authorList>
    </citation>
    <scope>NUCLEOTIDE SEQUENCE [LARGE SCALE GENOMIC DNA]</scope>
    <source>
        <strain evidence="11 12">HN2</strain>
    </source>
</reference>
<accession>A0A7J0BMH7</accession>
<evidence type="ECO:0000256" key="4">
    <source>
        <dbReference type="ARBA" id="ARBA00022475"/>
    </source>
</evidence>
<dbReference type="Proteomes" id="UP000503840">
    <property type="component" value="Unassembled WGS sequence"/>
</dbReference>
<feature type="transmembrane region" description="Helical" evidence="9">
    <location>
        <begin position="108"/>
        <end position="127"/>
    </location>
</feature>
<evidence type="ECO:0000313" key="12">
    <source>
        <dbReference type="Proteomes" id="UP000503840"/>
    </source>
</evidence>
<name>A0A7J0BMH7_9BACT</name>
<evidence type="ECO:0000256" key="8">
    <source>
        <dbReference type="ARBA" id="ARBA00023136"/>
    </source>
</evidence>
<dbReference type="GO" id="GO:0016780">
    <property type="term" value="F:phosphotransferase activity, for other substituted phosphate groups"/>
    <property type="evidence" value="ECO:0007669"/>
    <property type="project" value="TreeGrafter"/>
</dbReference>
<comment type="caution">
    <text evidence="11">The sequence shown here is derived from an EMBL/GenBank/DDBJ whole genome shotgun (WGS) entry which is preliminary data.</text>
</comment>
<keyword evidence="6 9" id="KW-0812">Transmembrane</keyword>
<comment type="subcellular location">
    <subcellularLocation>
        <location evidence="2">Cell membrane</location>
    </subcellularLocation>
    <subcellularLocation>
        <location evidence="1">Membrane</location>
        <topology evidence="1">Multi-pass membrane protein</topology>
    </subcellularLocation>
</comment>
<evidence type="ECO:0000313" key="11">
    <source>
        <dbReference type="EMBL" id="GFM34983.1"/>
    </source>
</evidence>
<dbReference type="NCBIfam" id="TIGR03022">
    <property type="entry name" value="WbaP_sugtrans"/>
    <property type="match status" value="1"/>
</dbReference>
<evidence type="ECO:0000256" key="2">
    <source>
        <dbReference type="ARBA" id="ARBA00004236"/>
    </source>
</evidence>
<feature type="transmembrane region" description="Helical" evidence="9">
    <location>
        <begin position="47"/>
        <end position="72"/>
    </location>
</feature>
<evidence type="ECO:0000256" key="5">
    <source>
        <dbReference type="ARBA" id="ARBA00022679"/>
    </source>
</evidence>
<organism evidence="11 12">
    <name type="scientific">Desulfovibrio subterraneus</name>
    <dbReference type="NCBI Taxonomy" id="2718620"/>
    <lineage>
        <taxon>Bacteria</taxon>
        <taxon>Pseudomonadati</taxon>
        <taxon>Thermodesulfobacteriota</taxon>
        <taxon>Desulfovibrionia</taxon>
        <taxon>Desulfovibrionales</taxon>
        <taxon>Desulfovibrionaceae</taxon>
        <taxon>Desulfovibrio</taxon>
    </lineage>
</organism>
<dbReference type="RefSeq" id="WP_174406625.1">
    <property type="nucleotide sequence ID" value="NZ_BLVO01000016.1"/>
</dbReference>
<dbReference type="PANTHER" id="PTHR30576">
    <property type="entry name" value="COLANIC BIOSYNTHESIS UDP-GLUCOSE LIPID CARRIER TRANSFERASE"/>
    <property type="match status" value="1"/>
</dbReference>
<feature type="transmembrane region" description="Helical" evidence="9">
    <location>
        <begin position="84"/>
        <end position="102"/>
    </location>
</feature>
<evidence type="ECO:0000256" key="6">
    <source>
        <dbReference type="ARBA" id="ARBA00022692"/>
    </source>
</evidence>
<dbReference type="Gene3D" id="3.40.50.720">
    <property type="entry name" value="NAD(P)-binding Rossmann-like Domain"/>
    <property type="match status" value="1"/>
</dbReference>
<keyword evidence="7 9" id="KW-1133">Transmembrane helix</keyword>
<evidence type="ECO:0000256" key="3">
    <source>
        <dbReference type="ARBA" id="ARBA00006464"/>
    </source>
</evidence>
<comment type="similarity">
    <text evidence="3">Belongs to the bacterial sugar transferase family.</text>
</comment>
<dbReference type="Pfam" id="PF13727">
    <property type="entry name" value="CoA_binding_3"/>
    <property type="match status" value="1"/>
</dbReference>
<dbReference type="EMBL" id="BLVO01000016">
    <property type="protein sequence ID" value="GFM34983.1"/>
    <property type="molecule type" value="Genomic_DNA"/>
</dbReference>
<proteinExistence type="inferred from homology"/>
<evidence type="ECO:0000256" key="7">
    <source>
        <dbReference type="ARBA" id="ARBA00022989"/>
    </source>
</evidence>
<dbReference type="InterPro" id="IPR003362">
    <property type="entry name" value="Bact_transf"/>
</dbReference>
<dbReference type="AlphaFoldDB" id="A0A7J0BMH7"/>
<feature type="transmembrane region" description="Helical" evidence="9">
    <location>
        <begin position="20"/>
        <end position="41"/>
    </location>
</feature>
<keyword evidence="5 11" id="KW-0808">Transferase</keyword>
<evidence type="ECO:0000256" key="1">
    <source>
        <dbReference type="ARBA" id="ARBA00004141"/>
    </source>
</evidence>
<sequence>MNGIVEDARRTRRNMGLRMALVDVTTLFAVITTVTLLRFVFGGEFSLATYAALLPIMALFPMVFAVADLYPGTLMPPHEELKKFCITVTACFLLLGTFTFFSRGAETYSRLVFFFSWLLSMMLIPAVRARMRGKLVLRDKWGVPAIIFGTGAASSIMARNTRLRPRIGLKVVGIVSNSIAKGETFESLPVLGSMAEVEAIAAAYPGSYAIVPEEPDQSANKDLIARLDRHFPRIIMLPNADALSKRWATARDIGGLVGLEMRQNLLDGNRLLIKRSLDFCAALFGVLALSPFFLVMAIWIKLDSKGPIFFGHTRIGRDGRPIKVWKFRTMAHNSKEILERLLAEDEDSRREWEETQKLRNDPRVTRAGKFLRKTSLDELPQLWNVVCGDLSLVGPRPIVEDEKTRYKDSFTLYSRIRPGITGLWQISGRNLTSYDERIDLDSYYVRNWSIWFDIYILAKTIPVVLTGHGAF</sequence>
<gene>
    <name evidence="11" type="ORF">DSM101010T_33480</name>
</gene>
<dbReference type="GO" id="GO:0005886">
    <property type="term" value="C:plasma membrane"/>
    <property type="evidence" value="ECO:0007669"/>
    <property type="project" value="UniProtKB-SubCell"/>
</dbReference>
<dbReference type="InterPro" id="IPR017475">
    <property type="entry name" value="EPS_sugar_tfrase"/>
</dbReference>
<dbReference type="GO" id="GO:0000271">
    <property type="term" value="P:polysaccharide biosynthetic process"/>
    <property type="evidence" value="ECO:0007669"/>
    <property type="project" value="InterPro"/>
</dbReference>
<feature type="domain" description="Bacterial sugar transferase" evidence="10">
    <location>
        <begin position="274"/>
        <end position="465"/>
    </location>
</feature>
<feature type="transmembrane region" description="Helical" evidence="9">
    <location>
        <begin position="279"/>
        <end position="300"/>
    </location>
</feature>
<evidence type="ECO:0000256" key="9">
    <source>
        <dbReference type="SAM" id="Phobius"/>
    </source>
</evidence>
<evidence type="ECO:0000259" key="10">
    <source>
        <dbReference type="Pfam" id="PF02397"/>
    </source>
</evidence>
<dbReference type="PANTHER" id="PTHR30576:SF4">
    <property type="entry name" value="UNDECAPRENYL-PHOSPHATE GALACTOSE PHOSPHOTRANSFERASE"/>
    <property type="match status" value="1"/>
</dbReference>
<protein>
    <submittedName>
        <fullName evidence="11">Undecaprenyl-phosphate galactose phosphotransferase WbaP</fullName>
    </submittedName>
</protein>